<proteinExistence type="predicted"/>
<reference evidence="2" key="1">
    <citation type="submission" date="2020-08" db="EMBL/GenBank/DDBJ databases">
        <title>Multicomponent nature underlies the extraordinary mechanical properties of spider dragline silk.</title>
        <authorList>
            <person name="Kono N."/>
            <person name="Nakamura H."/>
            <person name="Mori M."/>
            <person name="Yoshida Y."/>
            <person name="Ohtoshi R."/>
            <person name="Malay A.D."/>
            <person name="Moran D.A.P."/>
            <person name="Tomita M."/>
            <person name="Numata K."/>
            <person name="Arakawa K."/>
        </authorList>
    </citation>
    <scope>NUCLEOTIDE SEQUENCE</scope>
</reference>
<keyword evidence="3" id="KW-1185">Reference proteome</keyword>
<dbReference type="Pfam" id="PF14529">
    <property type="entry name" value="Exo_endo_phos_2"/>
    <property type="match status" value="1"/>
</dbReference>
<comment type="caution">
    <text evidence="2">The sequence shown here is derived from an EMBL/GenBank/DDBJ whole genome shotgun (WGS) entry which is preliminary data.</text>
</comment>
<keyword evidence="2" id="KW-0548">Nucleotidyltransferase</keyword>
<gene>
    <name evidence="2" type="primary">jockeypol_299</name>
    <name evidence="2" type="ORF">TNCV_1504341</name>
</gene>
<keyword evidence="2" id="KW-0808">Transferase</keyword>
<organism evidence="2 3">
    <name type="scientific">Trichonephila clavipes</name>
    <name type="common">Golden silk orbweaver</name>
    <name type="synonym">Nephila clavipes</name>
    <dbReference type="NCBI Taxonomy" id="2585209"/>
    <lineage>
        <taxon>Eukaryota</taxon>
        <taxon>Metazoa</taxon>
        <taxon>Ecdysozoa</taxon>
        <taxon>Arthropoda</taxon>
        <taxon>Chelicerata</taxon>
        <taxon>Arachnida</taxon>
        <taxon>Araneae</taxon>
        <taxon>Araneomorphae</taxon>
        <taxon>Entelegynae</taxon>
        <taxon>Araneoidea</taxon>
        <taxon>Nephilidae</taxon>
        <taxon>Trichonephila</taxon>
    </lineage>
</organism>
<dbReference type="PANTHER" id="PTHR33273">
    <property type="entry name" value="DOMAIN-CONTAINING PROTEIN, PUTATIVE-RELATED"/>
    <property type="match status" value="1"/>
</dbReference>
<dbReference type="Proteomes" id="UP000887159">
    <property type="component" value="Unassembled WGS sequence"/>
</dbReference>
<dbReference type="InterPro" id="IPR036691">
    <property type="entry name" value="Endo/exonu/phosph_ase_sf"/>
</dbReference>
<evidence type="ECO:0000313" key="2">
    <source>
        <dbReference type="EMBL" id="GFX98858.1"/>
    </source>
</evidence>
<dbReference type="AlphaFoldDB" id="A0A8X6RQ09"/>
<accession>A0A8X6RQ09</accession>
<dbReference type="GO" id="GO:0003964">
    <property type="term" value="F:RNA-directed DNA polymerase activity"/>
    <property type="evidence" value="ECO:0007669"/>
    <property type="project" value="UniProtKB-KW"/>
</dbReference>
<dbReference type="Gene3D" id="3.60.10.10">
    <property type="entry name" value="Endonuclease/exonuclease/phosphatase"/>
    <property type="match status" value="1"/>
</dbReference>
<sequence length="382" mass="43112">MTGEYFKLYCDTHDQYHELLTFLENKEYEFYSIKLKAERPIKVVIKGLPKKAKTEDIHNDLINLAFTVDRVSQLTVRPNVSFAQAAQQERTKITAPTPQQMAPRNGQVPATIPTQTQAAITLIPRQPQKTNAKNECIGLSTQTLSQTIQALSLLVQQINGIDFTANTPQPSNAKKNIETLIQANNNCVIFGDFNATHNSWNCSKNSPRGIRLKDFADNNNLEIAFANSPTRYGYNTSSTLDFALISNFNYPYNIVSIPDLSSDHNPVILNFTITSPIHKDNPRAITTCWSAFRNNLKKEIRLFDFAKINNASSLEEKVVKFADAVSSAHNSASKPIKNNRHNYTPQHINNLITCKNRARKLFQQTLNPLHKTEANRHTSKIN</sequence>
<dbReference type="EMBL" id="BMAU01021203">
    <property type="protein sequence ID" value="GFX98858.1"/>
    <property type="molecule type" value="Genomic_DNA"/>
</dbReference>
<name>A0A8X6RQ09_TRICX</name>
<evidence type="ECO:0000259" key="1">
    <source>
        <dbReference type="Pfam" id="PF14529"/>
    </source>
</evidence>
<evidence type="ECO:0000313" key="3">
    <source>
        <dbReference type="Proteomes" id="UP000887159"/>
    </source>
</evidence>
<protein>
    <submittedName>
        <fullName evidence="2">RNA-directed DNA polymerase from mobile element jockey</fullName>
    </submittedName>
</protein>
<dbReference type="InterPro" id="IPR005135">
    <property type="entry name" value="Endo/exonuclease/phosphatase"/>
</dbReference>
<feature type="domain" description="Endonuclease/exonuclease/phosphatase" evidence="1">
    <location>
        <begin position="169"/>
        <end position="268"/>
    </location>
</feature>
<dbReference type="SUPFAM" id="SSF56219">
    <property type="entry name" value="DNase I-like"/>
    <property type="match status" value="1"/>
</dbReference>
<keyword evidence="2" id="KW-0695">RNA-directed DNA polymerase</keyword>
<dbReference type="PANTHER" id="PTHR33273:SF4">
    <property type="entry name" value="ENDONUCLEASE_EXONUCLEASE_PHOSPHATASE DOMAIN-CONTAINING PROTEIN"/>
    <property type="match status" value="1"/>
</dbReference>